<accession>K5WR60</accession>
<dbReference type="RefSeq" id="XP_007399157.1">
    <property type="nucleotide sequence ID" value="XM_007399095.1"/>
</dbReference>
<feature type="region of interest" description="Disordered" evidence="1">
    <location>
        <begin position="60"/>
        <end position="79"/>
    </location>
</feature>
<gene>
    <name evidence="2" type="ORF">PHACADRAFT_261478</name>
</gene>
<evidence type="ECO:0000256" key="1">
    <source>
        <dbReference type="SAM" id="MobiDB-lite"/>
    </source>
</evidence>
<feature type="region of interest" description="Disordered" evidence="1">
    <location>
        <begin position="1"/>
        <end position="51"/>
    </location>
</feature>
<dbReference type="EMBL" id="JH930475">
    <property type="protein sequence ID" value="EKM52827.1"/>
    <property type="molecule type" value="Genomic_DNA"/>
</dbReference>
<sequence length="79" mass="8328">MSIANPVMARVASVASPSGAHRAHRHAPPPGVPGGAKSVRARGQRAPTDSVPRLRARWARTRERQCEAAAAGRRRATGT</sequence>
<dbReference type="GeneID" id="18918004"/>
<dbReference type="AlphaFoldDB" id="K5WR60"/>
<dbReference type="Proteomes" id="UP000008370">
    <property type="component" value="Unassembled WGS sequence"/>
</dbReference>
<keyword evidence="3" id="KW-1185">Reference proteome</keyword>
<evidence type="ECO:0000313" key="2">
    <source>
        <dbReference type="EMBL" id="EKM52827.1"/>
    </source>
</evidence>
<organism evidence="2 3">
    <name type="scientific">Phanerochaete carnosa (strain HHB-10118-sp)</name>
    <name type="common">White-rot fungus</name>
    <name type="synonym">Peniophora carnosa</name>
    <dbReference type="NCBI Taxonomy" id="650164"/>
    <lineage>
        <taxon>Eukaryota</taxon>
        <taxon>Fungi</taxon>
        <taxon>Dikarya</taxon>
        <taxon>Basidiomycota</taxon>
        <taxon>Agaricomycotina</taxon>
        <taxon>Agaricomycetes</taxon>
        <taxon>Polyporales</taxon>
        <taxon>Phanerochaetaceae</taxon>
        <taxon>Phanerochaete</taxon>
    </lineage>
</organism>
<protein>
    <submittedName>
        <fullName evidence="2">Uncharacterized protein</fullName>
    </submittedName>
</protein>
<dbReference type="KEGG" id="pco:PHACADRAFT_261478"/>
<evidence type="ECO:0000313" key="3">
    <source>
        <dbReference type="Proteomes" id="UP000008370"/>
    </source>
</evidence>
<proteinExistence type="predicted"/>
<dbReference type="InParanoid" id="K5WR60"/>
<reference evidence="2 3" key="1">
    <citation type="journal article" date="2012" name="BMC Genomics">
        <title>Comparative genomics of the white-rot fungi, Phanerochaete carnosa and P. chrysosporium, to elucidate the genetic basis of the distinct wood types they colonize.</title>
        <authorList>
            <person name="Suzuki H."/>
            <person name="MacDonald J."/>
            <person name="Syed K."/>
            <person name="Salamov A."/>
            <person name="Hori C."/>
            <person name="Aerts A."/>
            <person name="Henrissat B."/>
            <person name="Wiebenga A."/>
            <person name="vanKuyk P.A."/>
            <person name="Barry K."/>
            <person name="Lindquist E."/>
            <person name="LaButti K."/>
            <person name="Lapidus A."/>
            <person name="Lucas S."/>
            <person name="Coutinho P."/>
            <person name="Gong Y."/>
            <person name="Samejima M."/>
            <person name="Mahadevan R."/>
            <person name="Abou-Zaid M."/>
            <person name="de Vries R.P."/>
            <person name="Igarashi K."/>
            <person name="Yadav J.S."/>
            <person name="Grigoriev I.V."/>
            <person name="Master E.R."/>
        </authorList>
    </citation>
    <scope>NUCLEOTIDE SEQUENCE [LARGE SCALE GENOMIC DNA]</scope>
    <source>
        <strain evidence="2 3">HHB-10118-sp</strain>
    </source>
</reference>
<name>K5WR60_PHACS</name>
<dbReference type="HOGENOM" id="CLU_2606800_0_0_1"/>